<keyword evidence="4" id="KW-0648">Protein biosynthesis</keyword>
<evidence type="ECO:0000256" key="5">
    <source>
        <dbReference type="ARBA" id="ARBA00023146"/>
    </source>
</evidence>
<dbReference type="InterPro" id="IPR033911">
    <property type="entry name" value="MetRS_core"/>
</dbReference>
<organism evidence="7">
    <name type="scientific">marine metagenome</name>
    <dbReference type="NCBI Taxonomy" id="408172"/>
    <lineage>
        <taxon>unclassified sequences</taxon>
        <taxon>metagenomes</taxon>
        <taxon>ecological metagenomes</taxon>
    </lineage>
</organism>
<keyword evidence="3" id="KW-0067">ATP-binding</keyword>
<reference evidence="7" key="1">
    <citation type="submission" date="2018-05" db="EMBL/GenBank/DDBJ databases">
        <authorList>
            <person name="Lanie J.A."/>
            <person name="Ng W.-L."/>
            <person name="Kazmierczak K.M."/>
            <person name="Andrzejewski T.M."/>
            <person name="Davidsen T.M."/>
            <person name="Wayne K.J."/>
            <person name="Tettelin H."/>
            <person name="Glass J.I."/>
            <person name="Rusch D."/>
            <person name="Podicherti R."/>
            <person name="Tsui H.-C.T."/>
            <person name="Winkler M.E."/>
        </authorList>
    </citation>
    <scope>NUCLEOTIDE SEQUENCE</scope>
</reference>
<name>A0A382GEZ6_9ZZZZ</name>
<dbReference type="InterPro" id="IPR015413">
    <property type="entry name" value="Methionyl/Leucyl_tRNA_Synth"/>
</dbReference>
<evidence type="ECO:0000259" key="6">
    <source>
        <dbReference type="Pfam" id="PF09334"/>
    </source>
</evidence>
<evidence type="ECO:0000256" key="2">
    <source>
        <dbReference type="ARBA" id="ARBA00022741"/>
    </source>
</evidence>
<accession>A0A382GEZ6</accession>
<gene>
    <name evidence="7" type="ORF">METZ01_LOCUS226037</name>
</gene>
<feature type="domain" description="Methionyl/Leucyl tRNA synthetase" evidence="6">
    <location>
        <begin position="137"/>
        <end position="322"/>
    </location>
</feature>
<feature type="domain" description="Methionyl/Leucyl tRNA synthetase" evidence="6">
    <location>
        <begin position="1"/>
        <end position="126"/>
    </location>
</feature>
<evidence type="ECO:0000256" key="4">
    <source>
        <dbReference type="ARBA" id="ARBA00022917"/>
    </source>
</evidence>
<dbReference type="Gene3D" id="2.170.220.10">
    <property type="match status" value="1"/>
</dbReference>
<proteinExistence type="predicted"/>
<keyword evidence="1" id="KW-0436">Ligase</keyword>
<feature type="non-terminal residue" evidence="7">
    <location>
        <position position="1"/>
    </location>
</feature>
<sequence length="323" mass="38069">VNDKPHIGHAYTTILADVLARYHRNAGRETFFLTGLDEHGQKVQQAAEDRGIEPQQHCDEMAPRFIDLWEKLHISYDDFIRTTENRHKKIVQMFLQKVYDAGDIYEDEYEGLYSVSEERFITEKEAESDEFRDIKKLKEKNYFFKMGKYQDALIDHIKSNPKFIQPEHRKNEILGFLRQPLNDLCVSRPKSRLNWGIELPFDKEYVTYVWFDALINYITAPGFGKDHESFDKWWPVSYHLIGKDILTTHAVYWPTMLMSANIELPQSIFAHGWWLMGESKMSKSIGNVINPMDLIDDYGVDPVRYYLMREMVLGQDSNFTMES</sequence>
<dbReference type="PANTHER" id="PTHR43326:SF1">
    <property type="entry name" value="METHIONINE--TRNA LIGASE, MITOCHONDRIAL"/>
    <property type="match status" value="1"/>
</dbReference>
<dbReference type="SUPFAM" id="SSF52374">
    <property type="entry name" value="Nucleotidylyl transferase"/>
    <property type="match status" value="1"/>
</dbReference>
<dbReference type="GO" id="GO:0004825">
    <property type="term" value="F:methionine-tRNA ligase activity"/>
    <property type="evidence" value="ECO:0007669"/>
    <property type="project" value="InterPro"/>
</dbReference>
<dbReference type="CDD" id="cd00814">
    <property type="entry name" value="MetRS_core"/>
    <property type="match status" value="1"/>
</dbReference>
<dbReference type="Gene3D" id="3.40.50.620">
    <property type="entry name" value="HUPs"/>
    <property type="match status" value="1"/>
</dbReference>
<dbReference type="FunFam" id="2.170.220.10:FF:000003">
    <property type="entry name" value="Methionine--tRNA ligase"/>
    <property type="match status" value="1"/>
</dbReference>
<dbReference type="PRINTS" id="PR01041">
    <property type="entry name" value="TRNASYNTHMET"/>
</dbReference>
<evidence type="ECO:0000313" key="7">
    <source>
        <dbReference type="EMBL" id="SVB73183.1"/>
    </source>
</evidence>
<dbReference type="PANTHER" id="PTHR43326">
    <property type="entry name" value="METHIONYL-TRNA SYNTHETASE"/>
    <property type="match status" value="1"/>
</dbReference>
<dbReference type="AlphaFoldDB" id="A0A382GEZ6"/>
<dbReference type="GO" id="GO:0005524">
    <property type="term" value="F:ATP binding"/>
    <property type="evidence" value="ECO:0007669"/>
    <property type="project" value="UniProtKB-KW"/>
</dbReference>
<evidence type="ECO:0000256" key="1">
    <source>
        <dbReference type="ARBA" id="ARBA00022598"/>
    </source>
</evidence>
<protein>
    <recommendedName>
        <fullName evidence="6">Methionyl/Leucyl tRNA synthetase domain-containing protein</fullName>
    </recommendedName>
</protein>
<dbReference type="Pfam" id="PF09334">
    <property type="entry name" value="tRNA-synt_1g"/>
    <property type="match status" value="2"/>
</dbReference>
<dbReference type="EMBL" id="UINC01054911">
    <property type="protein sequence ID" value="SVB73183.1"/>
    <property type="molecule type" value="Genomic_DNA"/>
</dbReference>
<keyword evidence="5" id="KW-0030">Aminoacyl-tRNA synthetase</keyword>
<dbReference type="GO" id="GO:0006431">
    <property type="term" value="P:methionyl-tRNA aminoacylation"/>
    <property type="evidence" value="ECO:0007669"/>
    <property type="project" value="InterPro"/>
</dbReference>
<evidence type="ECO:0000256" key="3">
    <source>
        <dbReference type="ARBA" id="ARBA00022840"/>
    </source>
</evidence>
<dbReference type="InterPro" id="IPR023457">
    <property type="entry name" value="Met-tRNA_synth_2"/>
</dbReference>
<feature type="non-terminal residue" evidence="7">
    <location>
        <position position="323"/>
    </location>
</feature>
<keyword evidence="2" id="KW-0547">Nucleotide-binding</keyword>
<dbReference type="InterPro" id="IPR014729">
    <property type="entry name" value="Rossmann-like_a/b/a_fold"/>
</dbReference>